<dbReference type="HOGENOM" id="CLU_049291_0_0_4"/>
<feature type="region of interest" description="Disordered" evidence="1">
    <location>
        <begin position="391"/>
        <end position="413"/>
    </location>
</feature>
<dbReference type="Proteomes" id="UP000002700">
    <property type="component" value="Chromosome I"/>
</dbReference>
<feature type="compositionally biased region" description="Basic residues" evidence="1">
    <location>
        <begin position="391"/>
        <end position="406"/>
    </location>
</feature>
<organism evidence="2 3">
    <name type="scientific">Burkholderia pseudomallei (strain 1710b)</name>
    <dbReference type="NCBI Taxonomy" id="320372"/>
    <lineage>
        <taxon>Bacteria</taxon>
        <taxon>Pseudomonadati</taxon>
        <taxon>Pseudomonadota</taxon>
        <taxon>Betaproteobacteria</taxon>
        <taxon>Burkholderiales</taxon>
        <taxon>Burkholderiaceae</taxon>
        <taxon>Burkholderia</taxon>
        <taxon>pseudomallei group</taxon>
    </lineage>
</organism>
<dbReference type="EnsemblBacteria" id="ABA48380">
    <property type="protein sequence ID" value="ABA48380"/>
    <property type="gene ID" value="BURPS1710b_3666"/>
</dbReference>
<sequence length="413" mass="49024">MTMSDFVPQKKLDILDQTFQQLVQQESVCFGHRTQKDRTWKTGDYGWLFKRLIKFMDAVLYTKLMPFHVERNGKRKKVTEASHLASFYRQCHQFMDLYWKGQSYSPDLELFFECFRKHPKIGYCLFQGSRWDLEQGLCEAEVFNDFVTCLRHEAIAGNVKKKIADWKAVLKDEKKSIRKYVIELARTYSKLLAVRVDMGYLTVAPNEEATHVRTAWEIGDASAWSVPMDSERERAMQAENRARIDVEIALSDRTEFFNFKNQYGADKDLFERMVGYIVKLERSDDGPYHFHCIFFFDGQKVKSIKYWTKRIERYWKKITNDRGYVHNCHINPKKEEMKKQRRWAVGRINSGNWSQVRTLTRYATWYFAKDGQRVRVKPKVKSKLLTMGLTRRKRLGGPGRPRKAMKRSTWANQ</sequence>
<evidence type="ECO:0000256" key="1">
    <source>
        <dbReference type="SAM" id="MobiDB-lite"/>
    </source>
</evidence>
<evidence type="ECO:0000313" key="3">
    <source>
        <dbReference type="Proteomes" id="UP000002700"/>
    </source>
</evidence>
<gene>
    <name evidence="2" type="ordered locus">BURPS1710b_3666</name>
</gene>
<reference evidence="2 3" key="1">
    <citation type="submission" date="2005-09" db="EMBL/GenBank/DDBJ databases">
        <authorList>
            <person name="Woods D.E."/>
            <person name="Nierman W.C."/>
        </authorList>
    </citation>
    <scope>NUCLEOTIDE SEQUENCE [LARGE SCALE GENOMIC DNA]</scope>
    <source>
        <strain evidence="2 3">1710b</strain>
    </source>
</reference>
<dbReference type="AlphaFoldDB" id="Q3JN22"/>
<proteinExistence type="predicted"/>
<name>Q3JN22_BURP1</name>
<dbReference type="EMBL" id="CP000124">
    <property type="protein sequence ID" value="ABA48380.1"/>
    <property type="molecule type" value="Genomic_DNA"/>
</dbReference>
<dbReference type="KEGG" id="bpm:BURPS1710b_3666"/>
<evidence type="ECO:0008006" key="4">
    <source>
        <dbReference type="Google" id="ProtNLM"/>
    </source>
</evidence>
<protein>
    <recommendedName>
        <fullName evidence="4">Inovirus Gp2 family protein</fullName>
    </recommendedName>
</protein>
<accession>Q3JN22</accession>
<evidence type="ECO:0000313" key="2">
    <source>
        <dbReference type="EMBL" id="ABA48380.1"/>
    </source>
</evidence>